<evidence type="ECO:0000313" key="2">
    <source>
        <dbReference type="Proteomes" id="UP000034786"/>
    </source>
</evidence>
<dbReference type="AlphaFoldDB" id="A0A0M2GBD0"/>
<reference evidence="2" key="1">
    <citation type="submission" date="2015-02" db="EMBL/GenBank/DDBJ databases">
        <authorList>
            <person name="Ju K.-S."/>
            <person name="Doroghazi J.R."/>
            <person name="Metcalf W."/>
        </authorList>
    </citation>
    <scope>NUCLEOTIDE SEQUENCE [LARGE SCALE GENOMIC DNA]</scope>
    <source>
        <strain evidence="2">NRRL B-16380</strain>
    </source>
</reference>
<gene>
    <name evidence="1" type="ORF">UK15_38410</name>
</gene>
<name>A0A0M2GBD0_9ACTN</name>
<organism evidence="1 2">
    <name type="scientific">Streptomyces variegatus</name>
    <dbReference type="NCBI Taxonomy" id="284040"/>
    <lineage>
        <taxon>Bacteria</taxon>
        <taxon>Bacillati</taxon>
        <taxon>Actinomycetota</taxon>
        <taxon>Actinomycetes</taxon>
        <taxon>Kitasatosporales</taxon>
        <taxon>Streptomycetaceae</taxon>
        <taxon>Streptomyces</taxon>
    </lineage>
</organism>
<dbReference type="PATRIC" id="fig|284040.3.peg.7859"/>
<dbReference type="STRING" id="284040.UK15_38410"/>
<evidence type="ECO:0000313" key="1">
    <source>
        <dbReference type="EMBL" id="KJK33858.1"/>
    </source>
</evidence>
<accession>A0A0M2GBD0</accession>
<keyword evidence="2" id="KW-1185">Reference proteome</keyword>
<comment type="caution">
    <text evidence="1">The sequence shown here is derived from an EMBL/GenBank/DDBJ whole genome shotgun (WGS) entry which is preliminary data.</text>
</comment>
<protein>
    <submittedName>
        <fullName evidence="1">Transposase</fullName>
    </submittedName>
</protein>
<dbReference type="Proteomes" id="UP000034786">
    <property type="component" value="Unassembled WGS sequence"/>
</dbReference>
<sequence>MTYAAVELETVEPVESAPLGQPAPVSDEQPVAMLVERARPEGLQLTGQGGPLQQLTVMM</sequence>
<dbReference type="EMBL" id="JYJH01000076">
    <property type="protein sequence ID" value="KJK33858.1"/>
    <property type="molecule type" value="Genomic_DNA"/>
</dbReference>
<proteinExistence type="predicted"/>